<dbReference type="GO" id="GO:0140662">
    <property type="term" value="F:ATP-dependent protein folding chaperone"/>
    <property type="evidence" value="ECO:0007669"/>
    <property type="project" value="InterPro"/>
</dbReference>
<dbReference type="Gene3D" id="3.50.7.10">
    <property type="entry name" value="GroEL"/>
    <property type="match status" value="1"/>
</dbReference>
<comment type="similarity">
    <text evidence="2 8">Belongs to the TCP-1 chaperonin family.</text>
</comment>
<dbReference type="PROSITE" id="PS00750">
    <property type="entry name" value="TCP1_1"/>
    <property type="match status" value="1"/>
</dbReference>
<keyword evidence="3 9" id="KW-0963">Cytoplasm</keyword>
<evidence type="ECO:0000313" key="12">
    <source>
        <dbReference type="Proteomes" id="UP000054558"/>
    </source>
</evidence>
<evidence type="ECO:0000256" key="7">
    <source>
        <dbReference type="ARBA" id="ARBA00024677"/>
    </source>
</evidence>
<keyword evidence="6 8" id="KW-0143">Chaperone</keyword>
<gene>
    <name evidence="11" type="ORF">KFL_001400070</name>
</gene>
<dbReference type="GO" id="GO:0051082">
    <property type="term" value="F:unfolded protein binding"/>
    <property type="evidence" value="ECO:0000318"/>
    <property type="project" value="GO_Central"/>
</dbReference>
<dbReference type="FunFam" id="3.50.7.10:FF:000006">
    <property type="entry name" value="T-complex protein 1 subunit eta"/>
    <property type="match status" value="1"/>
</dbReference>
<dbReference type="STRING" id="105231.A0A1Y1HYF8"/>
<keyword evidence="12" id="KW-1185">Reference proteome</keyword>
<dbReference type="InterPro" id="IPR027409">
    <property type="entry name" value="GroEL-like_apical_dom_sf"/>
</dbReference>
<feature type="region of interest" description="Disordered" evidence="10">
    <location>
        <begin position="527"/>
        <end position="563"/>
    </location>
</feature>
<dbReference type="InterPro" id="IPR002423">
    <property type="entry name" value="Cpn60/GroEL/TCP-1"/>
</dbReference>
<dbReference type="Pfam" id="PF00118">
    <property type="entry name" value="Cpn60_TCP1"/>
    <property type="match status" value="1"/>
</dbReference>
<evidence type="ECO:0000313" key="11">
    <source>
        <dbReference type="EMBL" id="GAQ83223.1"/>
    </source>
</evidence>
<evidence type="ECO:0000256" key="8">
    <source>
        <dbReference type="RuleBase" id="RU004187"/>
    </source>
</evidence>
<comment type="subunit">
    <text evidence="9">Heterooligomeric complex that forms two stacked rings.</text>
</comment>
<dbReference type="Gene3D" id="3.30.260.10">
    <property type="entry name" value="TCP-1-like chaperonin intermediate domain"/>
    <property type="match status" value="1"/>
</dbReference>
<dbReference type="GO" id="GO:0005832">
    <property type="term" value="C:chaperonin-containing T-complex"/>
    <property type="evidence" value="ECO:0000318"/>
    <property type="project" value="GO_Central"/>
</dbReference>
<comment type="subcellular location">
    <subcellularLocation>
        <location evidence="1 9">Cytoplasm</location>
    </subcellularLocation>
</comment>
<accession>A0A1Y1HYF8</accession>
<dbReference type="NCBIfam" id="TIGR02345">
    <property type="entry name" value="chap_CCT_eta"/>
    <property type="match status" value="1"/>
</dbReference>
<dbReference type="FunFam" id="1.10.560.10:FF:000017">
    <property type="entry name" value="T-complex protein 1 subunit eta"/>
    <property type="match status" value="1"/>
</dbReference>
<dbReference type="Proteomes" id="UP000054558">
    <property type="component" value="Unassembled WGS sequence"/>
</dbReference>
<dbReference type="InterPro" id="IPR002194">
    <property type="entry name" value="Chaperonin_TCP-1_CS"/>
</dbReference>
<evidence type="ECO:0000256" key="10">
    <source>
        <dbReference type="SAM" id="MobiDB-lite"/>
    </source>
</evidence>
<dbReference type="InterPro" id="IPR054827">
    <property type="entry name" value="thermosome_alpha"/>
</dbReference>
<evidence type="ECO:0000256" key="5">
    <source>
        <dbReference type="ARBA" id="ARBA00022840"/>
    </source>
</evidence>
<reference evidence="11 12" key="1">
    <citation type="journal article" date="2014" name="Nat. Commun.">
        <title>Klebsormidium flaccidum genome reveals primary factors for plant terrestrial adaptation.</title>
        <authorList>
            <person name="Hori K."/>
            <person name="Maruyama F."/>
            <person name="Fujisawa T."/>
            <person name="Togashi T."/>
            <person name="Yamamoto N."/>
            <person name="Seo M."/>
            <person name="Sato S."/>
            <person name="Yamada T."/>
            <person name="Mori H."/>
            <person name="Tajima N."/>
            <person name="Moriyama T."/>
            <person name="Ikeuchi M."/>
            <person name="Watanabe M."/>
            <person name="Wada H."/>
            <person name="Kobayashi K."/>
            <person name="Saito M."/>
            <person name="Masuda T."/>
            <person name="Sasaki-Sekimoto Y."/>
            <person name="Mashiguchi K."/>
            <person name="Awai K."/>
            <person name="Shimojima M."/>
            <person name="Masuda S."/>
            <person name="Iwai M."/>
            <person name="Nobusawa T."/>
            <person name="Narise T."/>
            <person name="Kondo S."/>
            <person name="Saito H."/>
            <person name="Sato R."/>
            <person name="Murakawa M."/>
            <person name="Ihara Y."/>
            <person name="Oshima-Yamada Y."/>
            <person name="Ohtaka K."/>
            <person name="Satoh M."/>
            <person name="Sonobe K."/>
            <person name="Ishii M."/>
            <person name="Ohtani R."/>
            <person name="Kanamori-Sato M."/>
            <person name="Honoki R."/>
            <person name="Miyazaki D."/>
            <person name="Mochizuki H."/>
            <person name="Umetsu J."/>
            <person name="Higashi K."/>
            <person name="Shibata D."/>
            <person name="Kamiya Y."/>
            <person name="Sato N."/>
            <person name="Nakamura Y."/>
            <person name="Tabata S."/>
            <person name="Ida S."/>
            <person name="Kurokawa K."/>
            <person name="Ohta H."/>
        </authorList>
    </citation>
    <scope>NUCLEOTIDE SEQUENCE [LARGE SCALE GENOMIC DNA]</scope>
    <source>
        <strain evidence="11 12">NIES-2285</strain>
    </source>
</reference>
<keyword evidence="4 8" id="KW-0547">Nucleotide-binding</keyword>
<dbReference type="InterPro" id="IPR017998">
    <property type="entry name" value="Chaperone_TCP-1"/>
</dbReference>
<evidence type="ECO:0000256" key="6">
    <source>
        <dbReference type="ARBA" id="ARBA00023186"/>
    </source>
</evidence>
<evidence type="ECO:0000256" key="9">
    <source>
        <dbReference type="RuleBase" id="RU365042"/>
    </source>
</evidence>
<dbReference type="InterPro" id="IPR053374">
    <property type="entry name" value="TCP-1_chaperonin"/>
</dbReference>
<dbReference type="PANTHER" id="PTHR11353">
    <property type="entry name" value="CHAPERONIN"/>
    <property type="match status" value="1"/>
</dbReference>
<dbReference type="PROSITE" id="PS00751">
    <property type="entry name" value="TCP1_2"/>
    <property type="match status" value="1"/>
</dbReference>
<dbReference type="InterPro" id="IPR012720">
    <property type="entry name" value="Chap_CCT_eta"/>
</dbReference>
<dbReference type="SUPFAM" id="SSF48592">
    <property type="entry name" value="GroEL equatorial domain-like"/>
    <property type="match status" value="1"/>
</dbReference>
<protein>
    <recommendedName>
        <fullName evidence="9">T-complex protein 1 subunit eta</fullName>
        <shortName evidence="9">TCP-1-eta</shortName>
    </recommendedName>
    <alternativeName>
        <fullName evidence="9">CCT-eta</fullName>
    </alternativeName>
</protein>
<keyword evidence="5 8" id="KW-0067">ATP-binding</keyword>
<dbReference type="PRINTS" id="PR00304">
    <property type="entry name" value="TCOMPLEXTCP1"/>
</dbReference>
<dbReference type="GO" id="GO:0006457">
    <property type="term" value="P:protein folding"/>
    <property type="evidence" value="ECO:0000318"/>
    <property type="project" value="GO_Central"/>
</dbReference>
<dbReference type="InterPro" id="IPR027413">
    <property type="entry name" value="GROEL-like_equatorial_sf"/>
</dbReference>
<proteinExistence type="inferred from homology"/>
<dbReference type="NCBIfam" id="NF041083">
    <property type="entry name" value="thermosome_beta"/>
    <property type="match status" value="1"/>
</dbReference>
<evidence type="ECO:0000256" key="1">
    <source>
        <dbReference type="ARBA" id="ARBA00004496"/>
    </source>
</evidence>
<dbReference type="OrthoDB" id="1935484at2759"/>
<dbReference type="CDD" id="cd03340">
    <property type="entry name" value="TCP1_eta"/>
    <property type="match status" value="1"/>
</dbReference>
<evidence type="ECO:0000256" key="2">
    <source>
        <dbReference type="ARBA" id="ARBA00008020"/>
    </source>
</evidence>
<comment type="function">
    <text evidence="7 9">Molecular chaperone; assists the folding of proteins upon ATP hydrolysis. Known to play a role, in vitro, in the folding of actin and tubulin.</text>
</comment>
<dbReference type="PROSITE" id="PS00995">
    <property type="entry name" value="TCP1_3"/>
    <property type="match status" value="1"/>
</dbReference>
<name>A0A1Y1HYF8_KLENI</name>
<dbReference type="FunFam" id="3.30.260.10:FF:000022">
    <property type="entry name" value="T-complex protein 1 subunit eta"/>
    <property type="match status" value="1"/>
</dbReference>
<dbReference type="SUPFAM" id="SSF52029">
    <property type="entry name" value="GroEL apical domain-like"/>
    <property type="match status" value="1"/>
</dbReference>
<dbReference type="GO" id="GO:0016887">
    <property type="term" value="F:ATP hydrolysis activity"/>
    <property type="evidence" value="ECO:0007669"/>
    <property type="project" value="InterPro"/>
</dbReference>
<dbReference type="EMBL" id="DF237089">
    <property type="protein sequence ID" value="GAQ83223.1"/>
    <property type="molecule type" value="Genomic_DNA"/>
</dbReference>
<dbReference type="OMA" id="HRKGNTW"/>
<sequence>MSAMMQPQIILLKEGTDTSQGKAQLISNINACVAVVDAIRTTLGPRGMDKLVHDDKGTTTISNDGATIMRLLEIVHPAAKTLVDIARSQDSEVGDGTTTVVLLAGEFLREAKPFIEDGVHPQLIIRAFRTAAHLAVLKTKELAISIEGKDREDRNQLLQKCAATTLNSKLIGGEKEFFSKMVVDAVSMLDEDVRLSMIGVKKVQGGTMRDSFLVQGVAFKKTFSYAGFEQQPKNFEDAKILLLNLELELKSEKENAEVRLTDPAQYQSIVDAEWNIIYDKLDKCVKSGAKVVLSRLAIGDLATQYFADRDIFCAGRVAEDDLQRVASATGAQVQTTVNNLVPEVLGFCQHFEERQVGSERFNIFTGCTQAKTATIVLRGGAEQFIAEAERSLHDAIMIVRRAIKNQAVVPGGGAIDMEVSRHLRNYARGIAGKAQLFINAYAKALEVIPRQLCDNAGFDATDVLNKLRQKHSLPSGEGAHYGVDIDTGGITDTYEAFVWEPSVVKVNAFNAATEAACLVLSVDETIRNPRSSQPGDDGMAGMQMPGRGRGGGMRGRGRGMRRR</sequence>
<dbReference type="GO" id="GO:0005524">
    <property type="term" value="F:ATP binding"/>
    <property type="evidence" value="ECO:0007669"/>
    <property type="project" value="UniProtKB-KW"/>
</dbReference>
<evidence type="ECO:0000256" key="3">
    <source>
        <dbReference type="ARBA" id="ARBA00022490"/>
    </source>
</evidence>
<dbReference type="AlphaFoldDB" id="A0A1Y1HYF8"/>
<dbReference type="Gene3D" id="1.10.560.10">
    <property type="entry name" value="GroEL-like equatorial domain"/>
    <property type="match status" value="1"/>
</dbReference>
<organism evidence="11 12">
    <name type="scientific">Klebsormidium nitens</name>
    <name type="common">Green alga</name>
    <name type="synonym">Ulothrix nitens</name>
    <dbReference type="NCBI Taxonomy" id="105231"/>
    <lineage>
        <taxon>Eukaryota</taxon>
        <taxon>Viridiplantae</taxon>
        <taxon>Streptophyta</taxon>
        <taxon>Klebsormidiophyceae</taxon>
        <taxon>Klebsormidiales</taxon>
        <taxon>Klebsormidiaceae</taxon>
        <taxon>Klebsormidium</taxon>
    </lineage>
</organism>
<dbReference type="InterPro" id="IPR027410">
    <property type="entry name" value="TCP-1-like_intermed_sf"/>
</dbReference>
<evidence type="ECO:0000256" key="4">
    <source>
        <dbReference type="ARBA" id="ARBA00022741"/>
    </source>
</evidence>
<dbReference type="SUPFAM" id="SSF54849">
    <property type="entry name" value="GroEL-intermediate domain like"/>
    <property type="match status" value="1"/>
</dbReference>
<dbReference type="NCBIfam" id="NF041082">
    <property type="entry name" value="thermosome_alpha"/>
    <property type="match status" value="1"/>
</dbReference>